<name>A0A267FQ82_9PLAT</name>
<gene>
    <name evidence="2" type="ORF">BOX15_Mlig025485g3</name>
</gene>
<evidence type="ECO:0000259" key="1">
    <source>
        <dbReference type="Pfam" id="PF01966"/>
    </source>
</evidence>
<evidence type="ECO:0000313" key="3">
    <source>
        <dbReference type="Proteomes" id="UP000215902"/>
    </source>
</evidence>
<proteinExistence type="predicted"/>
<sequence length="219" mass="24295">MQATSTIDKLGYQLPPRSIPAAQMSLQARVDEVFDLLERYGSENYLGEDISKCQHAVQCALIAEGLNQPSHIVLGALLHDIGHHLSGLDPQVPRMVTDGVDYGTVDHDILGARYLELLQFPPEITAFVLNHVQAKRYLVAKRPGYREQLSEASKATLEHQGGAMSTAEADHFESLPDHCAYLEMRTWDEAGKDPSVDYTVELGRFKQLCMDYLASKSPA</sequence>
<comment type="caution">
    <text evidence="2">The sequence shown here is derived from an EMBL/GenBank/DDBJ whole genome shotgun (WGS) entry which is preliminary data.</text>
</comment>
<dbReference type="SUPFAM" id="SSF109604">
    <property type="entry name" value="HD-domain/PDEase-like"/>
    <property type="match status" value="1"/>
</dbReference>
<protein>
    <recommendedName>
        <fullName evidence="1">HD domain-containing protein</fullName>
    </recommendedName>
</protein>
<organism evidence="2 3">
    <name type="scientific">Macrostomum lignano</name>
    <dbReference type="NCBI Taxonomy" id="282301"/>
    <lineage>
        <taxon>Eukaryota</taxon>
        <taxon>Metazoa</taxon>
        <taxon>Spiralia</taxon>
        <taxon>Lophotrochozoa</taxon>
        <taxon>Platyhelminthes</taxon>
        <taxon>Rhabditophora</taxon>
        <taxon>Macrostomorpha</taxon>
        <taxon>Macrostomida</taxon>
        <taxon>Macrostomidae</taxon>
        <taxon>Macrostomum</taxon>
    </lineage>
</organism>
<dbReference type="PANTHER" id="PTHR40202:SF1">
    <property type="entry name" value="HD DOMAIN-CONTAINING PROTEIN"/>
    <property type="match status" value="1"/>
</dbReference>
<evidence type="ECO:0000313" key="2">
    <source>
        <dbReference type="EMBL" id="PAA75916.1"/>
    </source>
</evidence>
<reference evidence="2 3" key="1">
    <citation type="submission" date="2017-06" db="EMBL/GenBank/DDBJ databases">
        <title>A platform for efficient transgenesis in Macrostomum lignano, a flatworm model organism for stem cell research.</title>
        <authorList>
            <person name="Berezikov E."/>
        </authorList>
    </citation>
    <scope>NUCLEOTIDE SEQUENCE [LARGE SCALE GENOMIC DNA]</scope>
    <source>
        <strain evidence="2">DV1</strain>
        <tissue evidence="2">Whole organism</tissue>
    </source>
</reference>
<accession>A0A267FQ82</accession>
<dbReference type="Pfam" id="PF01966">
    <property type="entry name" value="HD"/>
    <property type="match status" value="1"/>
</dbReference>
<dbReference type="STRING" id="282301.A0A267FQ82"/>
<dbReference type="EMBL" id="NIVC01000856">
    <property type="protein sequence ID" value="PAA75916.1"/>
    <property type="molecule type" value="Genomic_DNA"/>
</dbReference>
<dbReference type="Proteomes" id="UP000215902">
    <property type="component" value="Unassembled WGS sequence"/>
</dbReference>
<keyword evidence="3" id="KW-1185">Reference proteome</keyword>
<dbReference type="OrthoDB" id="445007at2759"/>
<dbReference type="AlphaFoldDB" id="A0A267FQ82"/>
<dbReference type="Gene3D" id="1.10.3210.10">
    <property type="entry name" value="Hypothetical protein af1432"/>
    <property type="match status" value="1"/>
</dbReference>
<dbReference type="InterPro" id="IPR052567">
    <property type="entry name" value="OP_Dioxygenase"/>
</dbReference>
<dbReference type="CDD" id="cd00077">
    <property type="entry name" value="HDc"/>
    <property type="match status" value="1"/>
</dbReference>
<dbReference type="InterPro" id="IPR006674">
    <property type="entry name" value="HD_domain"/>
</dbReference>
<dbReference type="PANTHER" id="PTHR40202">
    <property type="match status" value="1"/>
</dbReference>
<feature type="domain" description="HD" evidence="1">
    <location>
        <begin position="55"/>
        <end position="136"/>
    </location>
</feature>
<dbReference type="InterPro" id="IPR003607">
    <property type="entry name" value="HD/PDEase_dom"/>
</dbReference>